<keyword evidence="1 5" id="KW-0808">Transferase</keyword>
<accession>A0A516WZT6</accession>
<evidence type="ECO:0000313" key="6">
    <source>
        <dbReference type="Proteomes" id="UP000317344"/>
    </source>
</evidence>
<dbReference type="OrthoDB" id="3210041at2"/>
<evidence type="ECO:0000256" key="1">
    <source>
        <dbReference type="ARBA" id="ARBA00022679"/>
    </source>
</evidence>
<reference evidence="5 6" key="2">
    <citation type="submission" date="2019-07" db="EMBL/GenBank/DDBJ databases">
        <authorList>
            <person name="Huang Y."/>
        </authorList>
    </citation>
    <scope>NUCLEOTIDE SEQUENCE [LARGE SCALE GENOMIC DNA]</scope>
    <source>
        <strain evidence="5 6">HY188</strain>
    </source>
</reference>
<dbReference type="SMART" id="SM00563">
    <property type="entry name" value="PlsC"/>
    <property type="match status" value="1"/>
</dbReference>
<dbReference type="CDD" id="cd07989">
    <property type="entry name" value="LPLAT_AGPAT-like"/>
    <property type="match status" value="1"/>
</dbReference>
<name>A0A516WZT6_9ACTN</name>
<dbReference type="GO" id="GO:0006654">
    <property type="term" value="P:phosphatidic acid biosynthetic process"/>
    <property type="evidence" value="ECO:0007669"/>
    <property type="project" value="TreeGrafter"/>
</dbReference>
<evidence type="ECO:0000313" key="5">
    <source>
        <dbReference type="EMBL" id="QDQ96364.1"/>
    </source>
</evidence>
<keyword evidence="6" id="KW-1185">Reference proteome</keyword>
<feature type="region of interest" description="Disordered" evidence="3">
    <location>
        <begin position="240"/>
        <end position="304"/>
    </location>
</feature>
<dbReference type="InterPro" id="IPR002123">
    <property type="entry name" value="Plipid/glycerol_acylTrfase"/>
</dbReference>
<dbReference type="PANTHER" id="PTHR10434:SF55">
    <property type="entry name" value="POSSIBLE ACYLTRANSFERASE"/>
    <property type="match status" value="1"/>
</dbReference>
<dbReference type="EMBL" id="CP041765">
    <property type="protein sequence ID" value="QDQ96364.1"/>
    <property type="molecule type" value="Genomic_DNA"/>
</dbReference>
<feature type="compositionally biased region" description="Basic residues" evidence="3">
    <location>
        <begin position="291"/>
        <end position="304"/>
    </location>
</feature>
<dbReference type="PANTHER" id="PTHR10434">
    <property type="entry name" value="1-ACYL-SN-GLYCEROL-3-PHOSPHATE ACYLTRANSFERASE"/>
    <property type="match status" value="1"/>
</dbReference>
<dbReference type="KEGG" id="toy:FO059_02120"/>
<dbReference type="GO" id="GO:0005886">
    <property type="term" value="C:plasma membrane"/>
    <property type="evidence" value="ECO:0007669"/>
    <property type="project" value="TreeGrafter"/>
</dbReference>
<keyword evidence="2 5" id="KW-0012">Acyltransferase</keyword>
<organism evidence="5 6">
    <name type="scientific">Tomitella fengzijianii</name>
    <dbReference type="NCBI Taxonomy" id="2597660"/>
    <lineage>
        <taxon>Bacteria</taxon>
        <taxon>Bacillati</taxon>
        <taxon>Actinomycetota</taxon>
        <taxon>Actinomycetes</taxon>
        <taxon>Mycobacteriales</taxon>
        <taxon>Tomitella</taxon>
    </lineage>
</organism>
<dbReference type="Proteomes" id="UP000317344">
    <property type="component" value="Chromosome"/>
</dbReference>
<feature type="compositionally biased region" description="Basic and acidic residues" evidence="3">
    <location>
        <begin position="242"/>
        <end position="253"/>
    </location>
</feature>
<dbReference type="AlphaFoldDB" id="A0A516WZT6"/>
<protein>
    <submittedName>
        <fullName evidence="5">1-acyl-sn-glycerol-3-phosphate acyltransferase</fullName>
    </submittedName>
</protein>
<sequence length="304" mass="32932">MEPVYGSIIRIAKGVFALEGLRFTRTGSRNIPTSGGAVITINHTGYMDFTYAGYPAFDVGRFIRFMAKKEVFDHKVSGPLMRGMRHIPVDRASGGGSYAEAVERLRAGELVGVFPEATISRSFELKGFKTGAARMALEAGVPIVPLVIWGSQRVWTKGHRKNLGRTNLPILIRAGERIAPEGTPEELTDRVKVAMTRILDELRAEYAAEFGPYPAGAYWVPRSLGGGAPSLAEATALDEADTAARRARREEAAGRGAEGPAVGGGRRGRDDDGGARGRMRALRARGAAARTNRKNRKRKGPEVW</sequence>
<dbReference type="GO" id="GO:0003841">
    <property type="term" value="F:1-acylglycerol-3-phosphate O-acyltransferase activity"/>
    <property type="evidence" value="ECO:0007669"/>
    <property type="project" value="TreeGrafter"/>
</dbReference>
<gene>
    <name evidence="5" type="ORF">FO059_02120</name>
</gene>
<evidence type="ECO:0000256" key="3">
    <source>
        <dbReference type="SAM" id="MobiDB-lite"/>
    </source>
</evidence>
<feature type="domain" description="Phospholipid/glycerol acyltransferase" evidence="4">
    <location>
        <begin position="37"/>
        <end position="151"/>
    </location>
</feature>
<proteinExistence type="predicted"/>
<dbReference type="SUPFAM" id="SSF69593">
    <property type="entry name" value="Glycerol-3-phosphate (1)-acyltransferase"/>
    <property type="match status" value="1"/>
</dbReference>
<evidence type="ECO:0000256" key="2">
    <source>
        <dbReference type="ARBA" id="ARBA00023315"/>
    </source>
</evidence>
<evidence type="ECO:0000259" key="4">
    <source>
        <dbReference type="SMART" id="SM00563"/>
    </source>
</evidence>
<reference evidence="5 6" key="1">
    <citation type="submission" date="2019-07" db="EMBL/GenBank/DDBJ databases">
        <title>Tomitella cavernea sp. nov., an actinomycete isolated from soil.</title>
        <authorList>
            <person name="Cheng J."/>
        </authorList>
    </citation>
    <scope>NUCLEOTIDE SEQUENCE [LARGE SCALE GENOMIC DNA]</scope>
    <source>
        <strain evidence="5 6">HY188</strain>
    </source>
</reference>
<dbReference type="Pfam" id="PF01553">
    <property type="entry name" value="Acyltransferase"/>
    <property type="match status" value="1"/>
</dbReference>